<dbReference type="KEGG" id="vg:1684933"/>
<dbReference type="EMBL" id="MN551083">
    <property type="protein sequence ID" value="QJC19079.1"/>
    <property type="molecule type" value="Genomic_DNA"/>
</dbReference>
<accession>A0A858PWK7</accession>
<keyword evidence="1" id="KW-0920">Virion tegument</keyword>
<sequence>MSSLYLNCFDLLVFISPPLQKSRMGPLKKIIQEINASTTSLAKIKILLDMELKMIPLEELSDPATVHEFLNSLSSVPGDYIQFIITYPAFYLLRQASIEQTMPISGDTIMSSIFLLKKVQNILSKINYPSPYPQGTDTTLTNKEILNFIGEYIIRASSATPQQLPPTPTATISCFRCVEELVHAQYCQYWLSNLPSRIPNAQPLGDSILQTWLVAIHYHNLGIPPPNDTLANIDKLASKLVKHHHELFVPFSKSTETFITMPISKKRALEIYSIFSHQTPTADMTPMLAFTAREIKGFIGDYFFLYDYIIEALCKNEVYDCPDDIIEEFIEKGISSMTNLASYIEIQCAHKTQLTIEKIKEIRTTLFAYGLTPQGCTVWRTLLSTQPISNPPWKNFPTLVGMANQLTLFCHYFYNCLSQYSPTSLSLRIITDILDMAMMEQSSEIITSNYYQFPFSWNLIHVLSFFIPPTPEDTITNTYNAISSYMMKSMFLIWAKRAWNYSENVKIQEMSLKKVTPPASEPSQEEVTKYCIDIQVGDLNYNHQIIKSPFFTEEFIKHKVYPLIKDILGDTLQKNRAMFQLRWLILYAADETPGLFFLKKSLSLAYFQLLELSQDTQPYGGFHKLLNYLYDTYNIIQDFIPDATFPTGFIEKIYYNQTSKNTQALLTSAKTFTTELLNILQKLHALINLGALLCHGGYMFDCQTQHLIIPVTGEKEPLYVSIKTFKQTIQNIERMTREICGVVNQYNTSLNSNYLNLLTAMNHIQKILTHAIHIKIDDLSQVSKFYLECFKRYGTFYNKVTASCSYSLTKYFSFLFQEELIPVKIVRKVLDFRDDQDNPSMFLESLTQPLNKLNNHPHEPQPLTMDHINQLIDIYDKFPKPGDQDTLKDSHSIKHYYTDSFDMHEIQIDWDVYRRLEQVGSDTDLHYIVLSSKHLTDSL</sequence>
<evidence type="ECO:0000256" key="2">
    <source>
        <dbReference type="ARBA" id="ARBA00022844"/>
    </source>
</evidence>
<dbReference type="Pfam" id="PF04523">
    <property type="entry name" value="Herpes_U30"/>
    <property type="match status" value="1"/>
</dbReference>
<dbReference type="RefSeq" id="NP_076555.1">
    <property type="nucleotide sequence ID" value="NC_002665.1"/>
</dbReference>
<evidence type="ECO:0000313" key="3">
    <source>
        <dbReference type="EMBL" id="QJC19079.1"/>
    </source>
</evidence>
<organismHost>
    <name type="scientific">Panthera leo</name>
    <name type="common">Lion</name>
    <dbReference type="NCBI Taxonomy" id="9689"/>
</organismHost>
<dbReference type="InterPro" id="IPR007611">
    <property type="entry name" value="Herpes_U30"/>
</dbReference>
<proteinExistence type="predicted"/>
<evidence type="ECO:0000256" key="1">
    <source>
        <dbReference type="ARBA" id="ARBA00022580"/>
    </source>
</evidence>
<dbReference type="GO" id="GO:0044423">
    <property type="term" value="C:virion component"/>
    <property type="evidence" value="ECO:0007669"/>
    <property type="project" value="UniProtKB-KW"/>
</dbReference>
<protein>
    <submittedName>
        <fullName evidence="3">Tegument protein</fullName>
    </submittedName>
</protein>
<organism evidence="3">
    <name type="scientific">Bovine herpesvirus 4</name>
    <name type="common">BoHV-4</name>
    <name type="synonym">Movar virus</name>
    <dbReference type="NCBI Taxonomy" id="10385"/>
    <lineage>
        <taxon>Viruses</taxon>
        <taxon>Duplodnaviria</taxon>
        <taxon>Heunggongvirae</taxon>
        <taxon>Peploviricota</taxon>
        <taxon>Herviviricetes</taxon>
        <taxon>Herpesvirales</taxon>
        <taxon>Orthoherpesviridae</taxon>
        <taxon>Gammaherpesvirinae</taxon>
        <taxon>Rhadinovirus</taxon>
        <taxon>Rhadinovirus bovinegamma4</taxon>
    </lineage>
</organism>
<dbReference type="GO" id="GO:0019068">
    <property type="term" value="P:virion assembly"/>
    <property type="evidence" value="ECO:0007669"/>
    <property type="project" value="InterPro"/>
</dbReference>
<dbReference type="GeneID" id="1684933"/>
<name>A0A858PWK7_BHV4</name>
<organismHost>
    <name type="scientific">Felis catus</name>
    <name type="common">Cat</name>
    <name type="synonym">Felis silvestris catus</name>
    <dbReference type="NCBI Taxonomy" id="9685"/>
</organismHost>
<keyword evidence="2" id="KW-0946">Virion</keyword>
<organismHost>
    <name type="scientific">Bos taurus</name>
    <name type="common">Bovine</name>
    <dbReference type="NCBI Taxonomy" id="9913"/>
</organismHost>
<reference evidence="3" key="1">
    <citation type="submission" date="2019-10" db="EMBL/GenBank/DDBJ databases">
        <title>Experimental infection of calves with contemporary bovine gammaherpesvirus type 4.</title>
        <authorList>
            <person name="Bauermann F."/>
            <person name="Kutish G."/>
            <person name="Diel D."/>
            <person name="Falkenberg S."/>
            <person name="Martins M."/>
            <person name="Flores E."/>
        </authorList>
    </citation>
    <scope>NUCLEOTIDE SEQUENCE</scope>
    <source>
        <strain evidence="3">SD16-38</strain>
    </source>
</reference>